<feature type="chain" id="PRO_5016697361" description="Glycine zipper domain-containing protein" evidence="2">
    <location>
        <begin position="28"/>
        <end position="249"/>
    </location>
</feature>
<name>A0A375GJE8_9BURK</name>
<sequence>MVTRSLRFKKLVAASVLLPFASILCHAQESANADLDSCVVQEQTILTAKGAGLGVVAGLGAALFGKNKDDSIKKAAIGAAVGGAVGAAAGFATAYYTAIDTCYKKNPSWIPESKIERTKDYARVKKEIRYDPKRDGAKTLVSKIDMPATAKAGDKIDMASRFIAMTPDGSEANVAFERKLTVIEDGKETLLPFPGKVKEDRTVEPGENIETSRLPIPAEAKSGTQYRYEFAVSMAGKPASVAAQTVTVQ</sequence>
<dbReference type="Proteomes" id="UP000623307">
    <property type="component" value="Chromosome 1"/>
</dbReference>
<dbReference type="GeneID" id="303488759"/>
<dbReference type="OrthoDB" id="9130270at2"/>
<gene>
    <name evidence="4" type="ORF">CO2235_MP120013</name>
    <name evidence="3" type="ORF">JTE92_04475</name>
</gene>
<keyword evidence="1" id="KW-0472">Membrane</keyword>
<dbReference type="RefSeq" id="WP_147318614.1">
    <property type="nucleotide sequence ID" value="NZ_CP069809.1"/>
</dbReference>
<evidence type="ECO:0000313" key="3">
    <source>
        <dbReference type="EMBL" id="QRQ92171.1"/>
    </source>
</evidence>
<keyword evidence="1" id="KW-1133">Transmembrane helix</keyword>
<feature type="transmembrane region" description="Helical" evidence="1">
    <location>
        <begin position="76"/>
        <end position="98"/>
    </location>
</feature>
<proteinExistence type="predicted"/>
<keyword evidence="2" id="KW-0732">Signal</keyword>
<keyword evidence="5" id="KW-1185">Reference proteome</keyword>
<feature type="signal peptide" evidence="2">
    <location>
        <begin position="1"/>
        <end position="27"/>
    </location>
</feature>
<protein>
    <recommendedName>
        <fullName evidence="6">Glycine zipper domain-containing protein</fullName>
    </recommendedName>
</protein>
<evidence type="ECO:0000256" key="1">
    <source>
        <dbReference type="SAM" id="Phobius"/>
    </source>
</evidence>
<evidence type="ECO:0008006" key="6">
    <source>
        <dbReference type="Google" id="ProtNLM"/>
    </source>
</evidence>
<dbReference type="EMBL" id="CP069811">
    <property type="protein sequence ID" value="QRQ92171.1"/>
    <property type="molecule type" value="Genomic_DNA"/>
</dbReference>
<reference evidence="4" key="1">
    <citation type="submission" date="2018-01" db="EMBL/GenBank/DDBJ databases">
        <authorList>
            <person name="Clerissi C."/>
        </authorList>
    </citation>
    <scope>NUCLEOTIDE SEQUENCE</scope>
    <source>
        <strain evidence="4">Cupriavidus oxalaticus LMG 2235</strain>
    </source>
</reference>
<dbReference type="AlphaFoldDB" id="A0A375GJE8"/>
<evidence type="ECO:0000256" key="2">
    <source>
        <dbReference type="SAM" id="SignalP"/>
    </source>
</evidence>
<dbReference type="Proteomes" id="UP000256862">
    <property type="component" value="Plasmid CO2235_mp"/>
</dbReference>
<evidence type="ECO:0000313" key="4">
    <source>
        <dbReference type="EMBL" id="SPC19164.1"/>
    </source>
</evidence>
<accession>A0A375GJE8</accession>
<organism evidence="4">
    <name type="scientific">Cupriavidus oxalaticus</name>
    <dbReference type="NCBI Taxonomy" id="96344"/>
    <lineage>
        <taxon>Bacteria</taxon>
        <taxon>Pseudomonadati</taxon>
        <taxon>Pseudomonadota</taxon>
        <taxon>Betaproteobacteria</taxon>
        <taxon>Burkholderiales</taxon>
        <taxon>Burkholderiaceae</taxon>
        <taxon>Cupriavidus</taxon>
    </lineage>
</organism>
<dbReference type="EMBL" id="OGUS01000135">
    <property type="protein sequence ID" value="SPC19164.1"/>
    <property type="molecule type" value="Genomic_DNA"/>
</dbReference>
<evidence type="ECO:0000313" key="5">
    <source>
        <dbReference type="Proteomes" id="UP000623307"/>
    </source>
</evidence>
<reference evidence="3 5" key="2">
    <citation type="submission" date="2021-02" db="EMBL/GenBank/DDBJ databases">
        <title>Complete Genome Sequence of Cupriavidus oxalaticus Strain Ox1, a Soil Oxalate-Degrading Species.</title>
        <authorList>
            <person name="Palmieri F."/>
            <person name="Udriet P."/>
            <person name="Deuasquier M."/>
            <person name="Beaudoing E."/>
            <person name="Johnson S.L."/>
            <person name="Davenport K.W."/>
            <person name="Chain P.S."/>
            <person name="Bindschedler S."/>
            <person name="Junier P."/>
        </authorList>
    </citation>
    <scope>NUCLEOTIDE SEQUENCE [LARGE SCALE GENOMIC DNA]</scope>
    <source>
        <strain evidence="3 5">Ox1</strain>
    </source>
</reference>
<keyword evidence="1" id="KW-0812">Transmembrane</keyword>